<dbReference type="GO" id="GO:0032040">
    <property type="term" value="C:small-subunit processome"/>
    <property type="evidence" value="ECO:0007669"/>
    <property type="project" value="InterPro"/>
</dbReference>
<feature type="region of interest" description="Disordered" evidence="7">
    <location>
        <begin position="305"/>
        <end position="393"/>
    </location>
</feature>
<feature type="compositionally biased region" description="Basic residues" evidence="7">
    <location>
        <begin position="23"/>
        <end position="32"/>
    </location>
</feature>
<organism evidence="8 9">
    <name type="scientific">Tuber borchii</name>
    <name type="common">White truffle</name>
    <dbReference type="NCBI Taxonomy" id="42251"/>
    <lineage>
        <taxon>Eukaryota</taxon>
        <taxon>Fungi</taxon>
        <taxon>Dikarya</taxon>
        <taxon>Ascomycota</taxon>
        <taxon>Pezizomycotina</taxon>
        <taxon>Pezizomycetes</taxon>
        <taxon>Pezizales</taxon>
        <taxon>Tuberaceae</taxon>
        <taxon>Tuber</taxon>
    </lineage>
</organism>
<feature type="compositionally biased region" description="Acidic residues" evidence="7">
    <location>
        <begin position="357"/>
        <end position="366"/>
    </location>
</feature>
<comment type="similarity">
    <text evidence="2">Belongs to the NOP14 family.</text>
</comment>
<evidence type="ECO:0000256" key="3">
    <source>
        <dbReference type="ARBA" id="ARBA00022517"/>
    </source>
</evidence>
<dbReference type="Pfam" id="PF04147">
    <property type="entry name" value="Nop14"/>
    <property type="match status" value="1"/>
</dbReference>
<feature type="compositionally biased region" description="Basic and acidic residues" evidence="7">
    <location>
        <begin position="305"/>
        <end position="353"/>
    </location>
</feature>
<dbReference type="Proteomes" id="UP000244722">
    <property type="component" value="Unassembled WGS sequence"/>
</dbReference>
<dbReference type="PANTHER" id="PTHR23183:SF0">
    <property type="entry name" value="NUCLEOLAR PROTEIN 14"/>
    <property type="match status" value="1"/>
</dbReference>
<name>A0A2T6ZSS6_TUBBO</name>
<evidence type="ECO:0000256" key="2">
    <source>
        <dbReference type="ARBA" id="ARBA00007466"/>
    </source>
</evidence>
<dbReference type="STRING" id="42251.A0A2T6ZSS6"/>
<feature type="region of interest" description="Disordered" evidence="7">
    <location>
        <begin position="1"/>
        <end position="46"/>
    </location>
</feature>
<accession>A0A2T6ZSS6</accession>
<feature type="region of interest" description="Disordered" evidence="7">
    <location>
        <begin position="411"/>
        <end position="463"/>
    </location>
</feature>
<proteinExistence type="inferred from homology"/>
<feature type="compositionally biased region" description="Polar residues" evidence="7">
    <location>
        <begin position="451"/>
        <end position="463"/>
    </location>
</feature>
<dbReference type="InterPro" id="IPR007276">
    <property type="entry name" value="Nop14"/>
</dbReference>
<feature type="compositionally biased region" description="Polar residues" evidence="7">
    <location>
        <begin position="254"/>
        <end position="264"/>
    </location>
</feature>
<dbReference type="AlphaFoldDB" id="A0A2T6ZSS6"/>
<protein>
    <submittedName>
        <fullName evidence="8">Nucleolar protein 14</fullName>
    </submittedName>
</protein>
<comment type="subcellular location">
    <subcellularLocation>
        <location evidence="1">Nucleus</location>
        <location evidence="1">Nucleolus</location>
    </subcellularLocation>
</comment>
<dbReference type="OrthoDB" id="441771at2759"/>
<evidence type="ECO:0000256" key="7">
    <source>
        <dbReference type="SAM" id="MobiDB-lite"/>
    </source>
</evidence>
<keyword evidence="4" id="KW-0698">rRNA processing</keyword>
<evidence type="ECO:0000256" key="1">
    <source>
        <dbReference type="ARBA" id="ARBA00004604"/>
    </source>
</evidence>
<gene>
    <name evidence="8" type="ORF">B9Z19DRAFT_982977</name>
</gene>
<feature type="compositionally biased region" description="Acidic residues" evidence="7">
    <location>
        <begin position="434"/>
        <end position="444"/>
    </location>
</feature>
<evidence type="ECO:0000313" key="8">
    <source>
        <dbReference type="EMBL" id="PUU78526.1"/>
    </source>
</evidence>
<dbReference type="GO" id="GO:0030692">
    <property type="term" value="C:Noc4p-Nop14p complex"/>
    <property type="evidence" value="ECO:0007669"/>
    <property type="project" value="TreeGrafter"/>
</dbReference>
<evidence type="ECO:0000256" key="5">
    <source>
        <dbReference type="ARBA" id="ARBA00023242"/>
    </source>
</evidence>
<comment type="caution">
    <text evidence="8">The sequence shown here is derived from an EMBL/GenBank/DDBJ whole genome shotgun (WGS) entry which is preliminary data.</text>
</comment>
<dbReference type="GO" id="GO:0030490">
    <property type="term" value="P:maturation of SSU-rRNA"/>
    <property type="evidence" value="ECO:0007669"/>
    <property type="project" value="TreeGrafter"/>
</dbReference>
<keyword evidence="9" id="KW-1185">Reference proteome</keyword>
<keyword evidence="5" id="KW-0539">Nucleus</keyword>
<dbReference type="PANTHER" id="PTHR23183">
    <property type="entry name" value="NOP14"/>
    <property type="match status" value="1"/>
</dbReference>
<comment type="function">
    <text evidence="6">Involved in nucleolar processing of pre-18S ribosomal RNA. Has a role in the nuclear export of 40S pre-ribosomal subunit to the cytoplasm.</text>
</comment>
<evidence type="ECO:0000313" key="9">
    <source>
        <dbReference type="Proteomes" id="UP000244722"/>
    </source>
</evidence>
<sequence length="908" mass="102433">MPESQLKRLKASLRAAGITGQQKSKRAAKKQRQSATRSDSRLDRNATLQTIREEFNSFEVKITREKHAVIGRGKVKGAQGRPGLSKQIGEENRKRTLLVEMRKRNKAGGILDRRFGENDPTMTPEEKMLERFTKEKQKRVRGGDIFNLDDDDNELTHFGQSLGGLTDEFDAQNDLMLSDDEPTRKRPLERENSEGEDASPERKKSKAEVMKEVIAKSRLHKYERQKAKEDDDEEREKLDAQMNDIWALLGAKRPSTTGPATGANNEPVPGWDEVKARPEIDSSVNPERLARMQEREYNYDVAVREMAFDKRSKPSERTRTEEEKLQEESERLKKLEEARQKRMRGEGDSRDEGEAPGGDDEVDFGDAAEYGLGTGVPMVSVGGNINPDELVDGDYEVSEDGYVDVDENGEVNASDAEHSDDYGSGYSGAGNSGDELEDDGDDDFLGVLESSPGSTGTKPSVANLSKVGSKDDKLAFTFPCPQTHQEFLEIVKDISIEDLPTVVQRIRVLYHPKLDAENKHKLARFSEILLQHILLVADEAPSAPPFKPIDTLIRHLHALAKSYPDTVSRAFRKHLSVIHEQRSTEDLKAGDLILFTAISTIFPTSDHFHQVVTPAMIVICQWLGQVSPNSLSRLGIGAYLVTMCVQYQRLSKRYIPETTHFVLRALSLLAPVRQEKLPGTFPYEDPEASLRIQKPPQKGTVEVRKMNFADIFNVEEKGGADRRDIQLSLLATLSSLLESMVGLWVGKTAFTMIFEPALEIIEHLLHKSNKSAVGSAHRENLLATKASLESHLLHARKSLRPLTLHYHRPLPIKTYIPKFEETYSLDKRSYDPNADRVALSKLKAEYKREKKGALRELRKDSRFIAREKLKEDKKSSKEYHEKMRRLTAMIQTEEGAAGNEYKRAKGRK</sequence>
<feature type="region of interest" description="Disordered" evidence="7">
    <location>
        <begin position="174"/>
        <end position="239"/>
    </location>
</feature>
<feature type="region of interest" description="Disordered" evidence="7">
    <location>
        <begin position="252"/>
        <end position="291"/>
    </location>
</feature>
<dbReference type="EMBL" id="NESQ01000117">
    <property type="protein sequence ID" value="PUU78526.1"/>
    <property type="molecule type" value="Genomic_DNA"/>
</dbReference>
<keyword evidence="3" id="KW-0690">Ribosome biogenesis</keyword>
<feature type="compositionally biased region" description="Basic and acidic residues" evidence="7">
    <location>
        <begin position="181"/>
        <end position="239"/>
    </location>
</feature>
<evidence type="ECO:0000256" key="6">
    <source>
        <dbReference type="ARBA" id="ARBA00024695"/>
    </source>
</evidence>
<evidence type="ECO:0000256" key="4">
    <source>
        <dbReference type="ARBA" id="ARBA00022552"/>
    </source>
</evidence>
<reference evidence="8 9" key="1">
    <citation type="submission" date="2017-04" db="EMBL/GenBank/DDBJ databases">
        <title>Draft genome sequence of Tuber borchii Vittad., a whitish edible truffle.</title>
        <authorList>
            <consortium name="DOE Joint Genome Institute"/>
            <person name="Murat C."/>
            <person name="Kuo A."/>
            <person name="Barry K.W."/>
            <person name="Clum A."/>
            <person name="Dockter R.B."/>
            <person name="Fauchery L."/>
            <person name="Iotti M."/>
            <person name="Kohler A."/>
            <person name="Labutti K."/>
            <person name="Lindquist E.A."/>
            <person name="Lipzen A."/>
            <person name="Ohm R.A."/>
            <person name="Wang M."/>
            <person name="Grigoriev I.V."/>
            <person name="Zambonelli A."/>
            <person name="Martin F.M."/>
        </authorList>
    </citation>
    <scope>NUCLEOTIDE SEQUENCE [LARGE SCALE GENOMIC DNA]</scope>
    <source>
        <strain evidence="8 9">Tbo3840</strain>
    </source>
</reference>